<organism evidence="1 2">
    <name type="scientific">Candidatus Accumulibacter aalborgensis</name>
    <dbReference type="NCBI Taxonomy" id="1860102"/>
    <lineage>
        <taxon>Bacteria</taxon>
        <taxon>Pseudomonadati</taxon>
        <taxon>Pseudomonadota</taxon>
        <taxon>Betaproteobacteria</taxon>
        <taxon>Candidatus Accumulibacter</taxon>
    </lineage>
</organism>
<dbReference type="EMBL" id="FLQX01000064">
    <property type="protein sequence ID" value="SBT04533.1"/>
    <property type="molecule type" value="Genomic_DNA"/>
</dbReference>
<reference evidence="1 2" key="1">
    <citation type="submission" date="2016-06" db="EMBL/GenBank/DDBJ databases">
        <authorList>
            <person name="Kjaerup R.B."/>
            <person name="Dalgaard T.S."/>
            <person name="Juul-Madsen H.R."/>
        </authorList>
    </citation>
    <scope>NUCLEOTIDE SEQUENCE [LARGE SCALE GENOMIC DNA]</scope>
    <source>
        <strain evidence="1">3</strain>
    </source>
</reference>
<protein>
    <submittedName>
        <fullName evidence="1">Uncharacterized protein</fullName>
    </submittedName>
</protein>
<dbReference type="AlphaFoldDB" id="A0A1A8XKR0"/>
<name>A0A1A8XKR0_9PROT</name>
<accession>A0A1A8XKR0</accession>
<evidence type="ECO:0000313" key="1">
    <source>
        <dbReference type="EMBL" id="SBT04533.1"/>
    </source>
</evidence>
<dbReference type="Proteomes" id="UP000199169">
    <property type="component" value="Unassembled WGS sequence"/>
</dbReference>
<sequence>MFVCLPGESIHGSSDWFNCVRWYITIARGMVYYDPLIDLAVRPRPIPRHQPVGSRMR</sequence>
<gene>
    <name evidence="1" type="ORF">ACCAA_1560001</name>
</gene>
<proteinExistence type="predicted"/>
<keyword evidence="2" id="KW-1185">Reference proteome</keyword>
<evidence type="ECO:0000313" key="2">
    <source>
        <dbReference type="Proteomes" id="UP000199169"/>
    </source>
</evidence>